<keyword evidence="6 9" id="KW-0238">DNA-binding</keyword>
<evidence type="ECO:0000313" key="14">
    <source>
        <dbReference type="Proteomes" id="UP000030418"/>
    </source>
</evidence>
<dbReference type="Gene3D" id="3.40.50.10810">
    <property type="entry name" value="Tandem AAA-ATPase domain"/>
    <property type="match status" value="1"/>
</dbReference>
<dbReference type="InterPro" id="IPR027417">
    <property type="entry name" value="P-loop_NTPase"/>
</dbReference>
<evidence type="ECO:0000256" key="6">
    <source>
        <dbReference type="ARBA" id="ARBA00023125"/>
    </source>
</evidence>
<evidence type="ECO:0000259" key="11">
    <source>
        <dbReference type="PROSITE" id="PS51192"/>
    </source>
</evidence>
<organism evidence="13 14">
    <name type="scientific">Gallibacterium genomosp. 2</name>
    <dbReference type="NCBI Taxonomy" id="155517"/>
    <lineage>
        <taxon>Bacteria</taxon>
        <taxon>Pseudomonadati</taxon>
        <taxon>Pseudomonadota</taxon>
        <taxon>Gammaproteobacteria</taxon>
        <taxon>Pasteurellales</taxon>
        <taxon>Pasteurellaceae</taxon>
        <taxon>Gallibacterium</taxon>
    </lineage>
</organism>
<dbReference type="GO" id="GO:0003677">
    <property type="term" value="F:DNA binding"/>
    <property type="evidence" value="ECO:0007669"/>
    <property type="project" value="UniProtKB-KW"/>
</dbReference>
<dbReference type="Gene3D" id="6.10.140.2230">
    <property type="match status" value="1"/>
</dbReference>
<dbReference type="InterPro" id="IPR022737">
    <property type="entry name" value="RapA_C"/>
</dbReference>
<evidence type="ECO:0000256" key="4">
    <source>
        <dbReference type="ARBA" id="ARBA00022840"/>
    </source>
</evidence>
<dbReference type="InterPro" id="IPR014001">
    <property type="entry name" value="Helicase_ATP-bd"/>
</dbReference>
<feature type="domain" description="Helicase C-terminal" evidence="12">
    <location>
        <begin position="493"/>
        <end position="647"/>
    </location>
</feature>
<dbReference type="GO" id="GO:0006355">
    <property type="term" value="P:regulation of DNA-templated transcription"/>
    <property type="evidence" value="ECO:0007669"/>
    <property type="project" value="UniProtKB-UniRule"/>
</dbReference>
<dbReference type="InterPro" id="IPR001650">
    <property type="entry name" value="Helicase_C-like"/>
</dbReference>
<dbReference type="InterPro" id="IPR049730">
    <property type="entry name" value="SNF2/RAD54-like_C"/>
</dbReference>
<feature type="domain" description="Helicase ATP-binding" evidence="11">
    <location>
        <begin position="163"/>
        <end position="340"/>
    </location>
</feature>
<evidence type="ECO:0000313" key="13">
    <source>
        <dbReference type="EMBL" id="KGQ31863.1"/>
    </source>
</evidence>
<comment type="function">
    <text evidence="9">Transcription regulator that activates transcription by stimulating RNA polymerase (RNAP) recycling in case of stress conditions such as supercoiled DNA or high salt concentrations. Probably acts by releasing the RNAP, when it is trapped or immobilized on tightly supercoiled DNA. Does not activate transcription on linear DNA. Probably not involved in DNA repair.</text>
</comment>
<evidence type="ECO:0000256" key="1">
    <source>
        <dbReference type="ARBA" id="ARBA00022741"/>
    </source>
</evidence>
<dbReference type="SMART" id="SM00490">
    <property type="entry name" value="HELICc"/>
    <property type="match status" value="1"/>
</dbReference>
<evidence type="ECO:0000256" key="8">
    <source>
        <dbReference type="ARBA" id="ARBA00023163"/>
    </source>
</evidence>
<dbReference type="InterPro" id="IPR038718">
    <property type="entry name" value="SNF2-like_sf"/>
</dbReference>
<dbReference type="Gene3D" id="2.30.30.140">
    <property type="match status" value="1"/>
</dbReference>
<dbReference type="InterPro" id="IPR023949">
    <property type="entry name" value="Helicase_RapA"/>
</dbReference>
<keyword evidence="14" id="KW-1185">Reference proteome</keyword>
<dbReference type="CDD" id="cd18011">
    <property type="entry name" value="DEXDc_RapA"/>
    <property type="match status" value="1"/>
</dbReference>
<evidence type="ECO:0000256" key="9">
    <source>
        <dbReference type="HAMAP-Rule" id="MF_01821"/>
    </source>
</evidence>
<dbReference type="CDD" id="cd18793">
    <property type="entry name" value="SF2_C_SNF"/>
    <property type="match status" value="1"/>
</dbReference>
<feature type="short sequence motif" description="DEAH box" evidence="9">
    <location>
        <begin position="286"/>
        <end position="289"/>
    </location>
</feature>
<dbReference type="EC" id="3.6.4.-" evidence="9"/>
<dbReference type="GO" id="GO:0005524">
    <property type="term" value="F:ATP binding"/>
    <property type="evidence" value="ECO:0007669"/>
    <property type="project" value="UniProtKB-UniRule"/>
</dbReference>
<sequence>MSFTIGQRWISESENNLGLGLVTAVDQRTVTFLFPAADETRVYSLAVAPMTRVLFQQGDVITHHEGWQAEVLDVMENNGVALYLAKRIDTDEEVVIKELELAHQITFSKPQDRLFSAQIDRNDRFTLRYHALRHQQQQFQSPFRGLRGTRASLIPHQLHIAQEVGNRLSPRVLLADEVGLGKTVEAGMILQQQLFSGRVERVLILVPETLQHQWLVEMLRRFNLNFSLFDEERCQDFDRKEENGRSVKVNPFDTESLVICSLDWLVTQENRMAEVLASHWDMLIVDEAHHLEWHSLAPSRAYRFVEQLSQKIASVLLLTATPEQLGQESHFARLRLLDPHRFYDYNAFVAEQKQYRPVAVAVNDLLSDKKLTAEEQNVLAELLPEQDIEPLLRIINGGNSSNEQIQEAKQELVTNLVDRHGTSRLLFRNTRQGVKGFPKRILHQVKLELPKQYANAIKVMNLLNKTVQQNSLYPEVLFHQLNPEAAWWDFDPRIEWLLTFLKNHSQEKVLIICQQTETVLQLEKILREKEGIRSAVFHEKMSIVERDRAAAYFAQQEDGAKVLLSSSIGAEGRNFQFACRLVLFNLPLNPDVLEQSIGRLDRIGQTRDVQIYVPYFNQTSQMILVDWYQKGLGAFEQTCPMGATLFAKYGKQLQTFIDNPNEDEVGFALFIDQVAKERIRLQQELEQGRDRLLELNSNGGEKAQQLAIDIELQDGQPELINFCLNLFDVIGLEQEDLGEDSIVIQPTGHMLVPDFPGLKEEGSTITFNRSLALAREDLEFLTWDHPMVRNGIDLITSGDIGKTAVSLLPHKGLPAGTLLLELIYVVEVQAPKSLQLTRFLPPTPVRLLLDIKGNDLAAQVSFRGLEKQLKPINKNMANKVVKMMKTEIERLIKHSQTLIEPYAEQIIAEAIEVADKTLYSELHRLTALQAVNKNIRQDEIEQQEQLITQSLAYLHQASWRLDSLRVIVSNKE</sequence>
<dbReference type="Proteomes" id="UP000030418">
    <property type="component" value="Unassembled WGS sequence"/>
</dbReference>
<dbReference type="AlphaFoldDB" id="A0A0A2XI65"/>
<dbReference type="RefSeq" id="WP_039135676.1">
    <property type="nucleotide sequence ID" value="NZ_JPXY01000029.1"/>
</dbReference>
<evidence type="ECO:0000259" key="12">
    <source>
        <dbReference type="PROSITE" id="PS51194"/>
    </source>
</evidence>
<dbReference type="Pfam" id="PF18337">
    <property type="entry name" value="Tudor_RapA"/>
    <property type="match status" value="1"/>
</dbReference>
<dbReference type="Gene3D" id="2.30.30.930">
    <property type="match status" value="1"/>
</dbReference>
<dbReference type="HAMAP" id="MF_01821">
    <property type="entry name" value="Helicase_RapA"/>
    <property type="match status" value="1"/>
</dbReference>
<dbReference type="InterPro" id="IPR040765">
    <property type="entry name" value="Tudor_1_RapA"/>
</dbReference>
<keyword evidence="5 9" id="KW-0805">Transcription regulation</keyword>
<keyword evidence="4 9" id="KW-0067">ATP-binding</keyword>
<evidence type="ECO:0000256" key="10">
    <source>
        <dbReference type="SAM" id="Coils"/>
    </source>
</evidence>
<dbReference type="SUPFAM" id="SSF52540">
    <property type="entry name" value="P-loop containing nucleoside triphosphate hydrolases"/>
    <property type="match status" value="2"/>
</dbReference>
<evidence type="ECO:0000256" key="7">
    <source>
        <dbReference type="ARBA" id="ARBA00023159"/>
    </source>
</evidence>
<dbReference type="InterPro" id="IPR000330">
    <property type="entry name" value="SNF2_N"/>
</dbReference>
<dbReference type="Pfam" id="PF00176">
    <property type="entry name" value="SNF2-rel_dom"/>
    <property type="match status" value="1"/>
</dbReference>
<comment type="caution">
    <text evidence="13">The sequence shown here is derived from an EMBL/GenBank/DDBJ whole genome shotgun (WGS) entry which is preliminary data.</text>
</comment>
<dbReference type="InterPro" id="IPR057342">
    <property type="entry name" value="DEXDc_RapA"/>
</dbReference>
<keyword evidence="10" id="KW-0175">Coiled coil</keyword>
<dbReference type="Gene3D" id="6.10.140.1500">
    <property type="match status" value="1"/>
</dbReference>
<keyword evidence="3 9" id="KW-0347">Helicase</keyword>
<evidence type="ECO:0000256" key="5">
    <source>
        <dbReference type="ARBA" id="ARBA00023015"/>
    </source>
</evidence>
<evidence type="ECO:0000256" key="2">
    <source>
        <dbReference type="ARBA" id="ARBA00022801"/>
    </source>
</evidence>
<dbReference type="Gene3D" id="3.40.50.300">
    <property type="entry name" value="P-loop containing nucleotide triphosphate hydrolases"/>
    <property type="match status" value="1"/>
</dbReference>
<dbReference type="NCBIfam" id="NF003426">
    <property type="entry name" value="PRK04914.1"/>
    <property type="match status" value="1"/>
</dbReference>
<evidence type="ECO:0000256" key="3">
    <source>
        <dbReference type="ARBA" id="ARBA00022806"/>
    </source>
</evidence>
<proteinExistence type="inferred from homology"/>
<reference evidence="13 14" key="1">
    <citation type="submission" date="2014-08" db="EMBL/GenBank/DDBJ databases">
        <title>Chaperone-usher fimbriae in a diverse selection of Gallibacterium genomes.</title>
        <authorList>
            <person name="Kudirkiene E."/>
            <person name="Bager R.J."/>
            <person name="Johnson T.J."/>
            <person name="Bojesen A.M."/>
        </authorList>
    </citation>
    <scope>NUCLEOTIDE SEQUENCE [LARGE SCALE GENOMIC DNA]</scope>
    <source>
        <strain evidence="13 14">CCM5976</strain>
    </source>
</reference>
<keyword evidence="7 9" id="KW-0010">Activator</keyword>
<keyword evidence="8 9" id="KW-0804">Transcription</keyword>
<keyword evidence="1 9" id="KW-0547">Nucleotide-binding</keyword>
<dbReference type="Pfam" id="PF00271">
    <property type="entry name" value="Helicase_C"/>
    <property type="match status" value="1"/>
</dbReference>
<dbReference type="GO" id="GO:0004386">
    <property type="term" value="F:helicase activity"/>
    <property type="evidence" value="ECO:0007669"/>
    <property type="project" value="UniProtKB-UniRule"/>
</dbReference>
<dbReference type="Pfam" id="PF18339">
    <property type="entry name" value="Tudor_1_RapA"/>
    <property type="match status" value="1"/>
</dbReference>
<dbReference type="SMART" id="SM00487">
    <property type="entry name" value="DEXDc"/>
    <property type="match status" value="1"/>
</dbReference>
<feature type="coiled-coil region" evidence="10">
    <location>
        <begin position="671"/>
        <end position="698"/>
    </location>
</feature>
<dbReference type="InterPro" id="IPR040766">
    <property type="entry name" value="Tudor_2_RapA"/>
</dbReference>
<name>A0A0A2XI65_9PAST</name>
<dbReference type="Gene3D" id="3.30.360.80">
    <property type="match status" value="1"/>
</dbReference>
<dbReference type="EMBL" id="JPXY01000029">
    <property type="protein sequence ID" value="KGQ31863.1"/>
    <property type="molecule type" value="Genomic_DNA"/>
</dbReference>
<dbReference type="Pfam" id="PF12137">
    <property type="entry name" value="RapA_C"/>
    <property type="match status" value="1"/>
</dbReference>
<dbReference type="PANTHER" id="PTHR45766">
    <property type="entry name" value="DNA ANNEALING HELICASE AND ENDONUCLEASE ZRANB3 FAMILY MEMBER"/>
    <property type="match status" value="1"/>
</dbReference>
<dbReference type="PROSITE" id="PS51192">
    <property type="entry name" value="HELICASE_ATP_BIND_1"/>
    <property type="match status" value="1"/>
</dbReference>
<comment type="similarity">
    <text evidence="9">Belongs to the SNF2/RAD54 helicase family. RapA subfamily.</text>
</comment>
<keyword evidence="2 9" id="KW-0378">Hydrolase</keyword>
<dbReference type="PANTHER" id="PTHR45766:SF6">
    <property type="entry name" value="SWI_SNF-RELATED MATRIX-ASSOCIATED ACTIN-DEPENDENT REGULATOR OF CHROMATIN SUBFAMILY A-LIKE PROTEIN 1"/>
    <property type="match status" value="1"/>
</dbReference>
<dbReference type="PROSITE" id="PS51194">
    <property type="entry name" value="HELICASE_CTER"/>
    <property type="match status" value="1"/>
</dbReference>
<gene>
    <name evidence="9" type="primary">rapA</name>
    <name evidence="13" type="ORF">P375_06785</name>
</gene>
<accession>A0A0A2XI65</accession>
<protein>
    <recommendedName>
        <fullName evidence="9">RNA polymerase-associated protein RapA</fullName>
        <ecNumber evidence="9">3.6.4.-</ecNumber>
    </recommendedName>
    <alternativeName>
        <fullName evidence="9">ATP-dependent helicase HepA</fullName>
    </alternativeName>
</protein>
<dbReference type="GO" id="GO:0016817">
    <property type="term" value="F:hydrolase activity, acting on acid anhydrides"/>
    <property type="evidence" value="ECO:0007669"/>
    <property type="project" value="InterPro"/>
</dbReference>
<feature type="binding site" evidence="9">
    <location>
        <begin position="176"/>
        <end position="183"/>
    </location>
    <ligand>
        <name>ATP</name>
        <dbReference type="ChEBI" id="CHEBI:30616"/>
    </ligand>
</feature>
<comment type="subunit">
    <text evidence="9">Interacts with the RNAP. Has a higher affinity for the core RNAP than for the holoenzyme. Its ATPase activity is stimulated by binding to RNAP.</text>
</comment>